<dbReference type="EMBL" id="FOAF01000002">
    <property type="protein sequence ID" value="SEL56791.1"/>
    <property type="molecule type" value="Genomic_DNA"/>
</dbReference>
<dbReference type="AlphaFoldDB" id="A0A1H7R969"/>
<dbReference type="PRINTS" id="PR00032">
    <property type="entry name" value="HTHARAC"/>
</dbReference>
<dbReference type="PANTHER" id="PTHR43280">
    <property type="entry name" value="ARAC-FAMILY TRANSCRIPTIONAL REGULATOR"/>
    <property type="match status" value="1"/>
</dbReference>
<dbReference type="Proteomes" id="UP000199421">
    <property type="component" value="Unassembled WGS sequence"/>
</dbReference>
<reference evidence="6" key="1">
    <citation type="submission" date="2016-10" db="EMBL/GenBank/DDBJ databases">
        <authorList>
            <person name="Varghese N."/>
            <person name="Submissions S."/>
        </authorList>
    </citation>
    <scope>NUCLEOTIDE SEQUENCE [LARGE SCALE GENOMIC DNA]</scope>
    <source>
        <strain evidence="6">DSM 18733</strain>
    </source>
</reference>
<dbReference type="SMART" id="SM00342">
    <property type="entry name" value="HTH_ARAC"/>
    <property type="match status" value="1"/>
</dbReference>
<organism evidence="5 6">
    <name type="scientific">Olivibacter domesticus</name>
    <name type="common">Pseudosphingobacterium domesticum</name>
    <dbReference type="NCBI Taxonomy" id="407022"/>
    <lineage>
        <taxon>Bacteria</taxon>
        <taxon>Pseudomonadati</taxon>
        <taxon>Bacteroidota</taxon>
        <taxon>Sphingobacteriia</taxon>
        <taxon>Sphingobacteriales</taxon>
        <taxon>Sphingobacteriaceae</taxon>
        <taxon>Olivibacter</taxon>
    </lineage>
</organism>
<protein>
    <submittedName>
        <fullName evidence="5">Helix-turn-helix domain-containing protein</fullName>
    </submittedName>
</protein>
<gene>
    <name evidence="5" type="ORF">SAMN05661044_02895</name>
</gene>
<keyword evidence="6" id="KW-1185">Reference proteome</keyword>
<evidence type="ECO:0000313" key="5">
    <source>
        <dbReference type="EMBL" id="SEL56791.1"/>
    </source>
</evidence>
<evidence type="ECO:0000256" key="2">
    <source>
        <dbReference type="ARBA" id="ARBA00023125"/>
    </source>
</evidence>
<dbReference type="Gene3D" id="1.10.10.60">
    <property type="entry name" value="Homeodomain-like"/>
    <property type="match status" value="2"/>
</dbReference>
<dbReference type="InterPro" id="IPR018060">
    <property type="entry name" value="HTH_AraC"/>
</dbReference>
<evidence type="ECO:0000259" key="4">
    <source>
        <dbReference type="PROSITE" id="PS01124"/>
    </source>
</evidence>
<evidence type="ECO:0000256" key="3">
    <source>
        <dbReference type="ARBA" id="ARBA00023163"/>
    </source>
</evidence>
<evidence type="ECO:0000313" key="6">
    <source>
        <dbReference type="Proteomes" id="UP000199421"/>
    </source>
</evidence>
<dbReference type="GO" id="GO:0003700">
    <property type="term" value="F:DNA-binding transcription factor activity"/>
    <property type="evidence" value="ECO:0007669"/>
    <property type="project" value="InterPro"/>
</dbReference>
<dbReference type="GO" id="GO:0043565">
    <property type="term" value="F:sequence-specific DNA binding"/>
    <property type="evidence" value="ECO:0007669"/>
    <property type="project" value="InterPro"/>
</dbReference>
<feature type="domain" description="HTH araC/xylS-type" evidence="4">
    <location>
        <begin position="164"/>
        <end position="262"/>
    </location>
</feature>
<keyword evidence="3" id="KW-0804">Transcription</keyword>
<dbReference type="Pfam" id="PF12833">
    <property type="entry name" value="HTH_18"/>
    <property type="match status" value="1"/>
</dbReference>
<dbReference type="STRING" id="407022.SAMN05661044_02895"/>
<name>A0A1H7R969_OLID1</name>
<accession>A0A1H7R969</accession>
<dbReference type="InterPro" id="IPR009057">
    <property type="entry name" value="Homeodomain-like_sf"/>
</dbReference>
<dbReference type="PANTHER" id="PTHR43280:SF10">
    <property type="entry name" value="REGULATORY PROTEIN POCR"/>
    <property type="match status" value="1"/>
</dbReference>
<dbReference type="OrthoDB" id="642439at2"/>
<keyword evidence="2" id="KW-0238">DNA-binding</keyword>
<sequence length="265" mass="30863">MAILLSSGNYFGIEKKYNEHPLFKLNITHYASFEQIHEHYHENAYLSLLIKGRYQEINKRSDGILNPGEVILRPSGYTHANIFPETGGSCMNVEFKNDSLNAYGIKQVLPERATTYKAGAFTYLYKLLYFLSKDLNVELSEEYIFNWLAENQHYTIPSRLLWIPKVKKILETELETQHTLNAISERVFVHPIYLARAFRVREGLTLGEYKLRLRVKKSIELLFCTKLSISEIAYSVGFSDTAHFIKSFRLYYPTSPHKFRSILKS</sequence>
<keyword evidence="1" id="KW-0805">Transcription regulation</keyword>
<dbReference type="PROSITE" id="PS01124">
    <property type="entry name" value="HTH_ARAC_FAMILY_2"/>
    <property type="match status" value="1"/>
</dbReference>
<dbReference type="RefSeq" id="WP_093325576.1">
    <property type="nucleotide sequence ID" value="NZ_FOAF01000002.1"/>
</dbReference>
<evidence type="ECO:0000256" key="1">
    <source>
        <dbReference type="ARBA" id="ARBA00023015"/>
    </source>
</evidence>
<dbReference type="SUPFAM" id="SSF46689">
    <property type="entry name" value="Homeodomain-like"/>
    <property type="match status" value="1"/>
</dbReference>
<dbReference type="InterPro" id="IPR020449">
    <property type="entry name" value="Tscrpt_reg_AraC-type_HTH"/>
</dbReference>
<proteinExistence type="predicted"/>